<evidence type="ECO:0000256" key="2">
    <source>
        <dbReference type="ARBA" id="ARBA00009347"/>
    </source>
</evidence>
<evidence type="ECO:0000313" key="10">
    <source>
        <dbReference type="Proteomes" id="UP000051562"/>
    </source>
</evidence>
<dbReference type="SUPFAM" id="SSF56645">
    <property type="entry name" value="Acyl-CoA dehydrogenase NM domain-like"/>
    <property type="match status" value="1"/>
</dbReference>
<dbReference type="Gene3D" id="2.40.110.20">
    <property type="match status" value="1"/>
</dbReference>
<dbReference type="PROSITE" id="PS00073">
    <property type="entry name" value="ACYL_COA_DH_2"/>
    <property type="match status" value="1"/>
</dbReference>
<dbReference type="InterPro" id="IPR006091">
    <property type="entry name" value="Acyl-CoA_Oxase/DH_mid-dom"/>
</dbReference>
<keyword evidence="5" id="KW-0560">Oxidoreductase</keyword>
<evidence type="ECO:0000259" key="7">
    <source>
        <dbReference type="Pfam" id="PF02770"/>
    </source>
</evidence>
<dbReference type="GO" id="GO:0003995">
    <property type="term" value="F:acyl-CoA dehydrogenase activity"/>
    <property type="evidence" value="ECO:0007669"/>
    <property type="project" value="InterPro"/>
</dbReference>
<reference evidence="9 10" key="1">
    <citation type="submission" date="2015-10" db="EMBL/GenBank/DDBJ databases">
        <title>Draft genome of Bosea thiooxidans.</title>
        <authorList>
            <person name="Wang X."/>
        </authorList>
    </citation>
    <scope>NUCLEOTIDE SEQUENCE [LARGE SCALE GENOMIC DNA]</scope>
    <source>
        <strain evidence="9 10">CGMCC 9174</strain>
    </source>
</reference>
<keyword evidence="3 5" id="KW-0285">Flavoprotein</keyword>
<dbReference type="Pfam" id="PF02770">
    <property type="entry name" value="Acyl-CoA_dh_M"/>
    <property type="match status" value="1"/>
</dbReference>
<sequence>MTALDAYGYDTHEVLNQAPALSDYDAFAADPALGRILDAFDASWFREQASVVGGHVGSQRVQDLARQANRSLPELRTHDRWGRRVDQIEFHPAWHELMGLAMRDEFHSLCWTRPRSGAQVARAAVSYLWNQGENGICCPLGMTYSAIPVLQRDPARWAEFGQLITSSEYDGRPLPAAQKRGGTVGMAMTEKQGGSDLRQTQTVATRNADGTYSLTGHKWFFSVPHSDVFLTLARTEEGVSCFVVPGWLPDGSRNRLQIQRLKDKCGNKSNASSEVEFRGVIAHLIGEPGHGIRAGLEMNHYTRLDFAVGSAGLMRHALAQAAHHTAHRRAFQKALIDQPIMTNVIADLALEVEASAWLAFRFVHALDREGESETEKLIGRIGAPIAKYWNCKRATPVVVEALECHGGNGFIEDHLMARLYREAPLNGIWEGTGNVVCLDVLRSIRRYPDCVPALLDELRAARGSYPRYDAFLAELETDLVDVLRHEHLARRFVERMALGLSASLLIRNAPHAVADAFVASRLAGGWSGHFGSLPVGADLQAIARRAVPVPN</sequence>
<dbReference type="Pfam" id="PF18158">
    <property type="entry name" value="AidB_N"/>
    <property type="match status" value="1"/>
</dbReference>
<evidence type="ECO:0000259" key="8">
    <source>
        <dbReference type="Pfam" id="PF18158"/>
    </source>
</evidence>
<dbReference type="RefSeq" id="WP_055729236.1">
    <property type="nucleotide sequence ID" value="NZ_LMAR01000049.1"/>
</dbReference>
<dbReference type="Pfam" id="PF00441">
    <property type="entry name" value="Acyl-CoA_dh_1"/>
    <property type="match status" value="1"/>
</dbReference>
<evidence type="ECO:0000313" key="9">
    <source>
        <dbReference type="EMBL" id="KQK29405.1"/>
    </source>
</evidence>
<keyword evidence="10" id="KW-1185">Reference proteome</keyword>
<protein>
    <recommendedName>
        <fullName evidence="11">Acyl-CoA dehydrogenase</fullName>
    </recommendedName>
</protein>
<feature type="domain" description="Adaptive response protein AidB N-terminal" evidence="8">
    <location>
        <begin position="16"/>
        <end position="170"/>
    </location>
</feature>
<feature type="domain" description="Acyl-CoA dehydrogenase/oxidase C-terminal" evidence="6">
    <location>
        <begin position="289"/>
        <end position="444"/>
    </location>
</feature>
<comment type="caution">
    <text evidence="9">The sequence shown here is derived from an EMBL/GenBank/DDBJ whole genome shotgun (WGS) entry which is preliminary data.</text>
</comment>
<keyword evidence="4 5" id="KW-0274">FAD</keyword>
<gene>
    <name evidence="9" type="ORF">ARD30_17620</name>
</gene>
<dbReference type="PANTHER" id="PTHR42707">
    <property type="entry name" value="ACYL-COA DEHYDROGENASE"/>
    <property type="match status" value="1"/>
</dbReference>
<dbReference type="InterPro" id="IPR006089">
    <property type="entry name" value="Acyl-CoA_DH_CS"/>
</dbReference>
<dbReference type="AlphaFoldDB" id="A0A0Q3I3W1"/>
<dbReference type="Gene3D" id="6.10.250.600">
    <property type="match status" value="1"/>
</dbReference>
<dbReference type="STRING" id="53254.SAMN05660750_02542"/>
<evidence type="ECO:0000256" key="4">
    <source>
        <dbReference type="ARBA" id="ARBA00022827"/>
    </source>
</evidence>
<dbReference type="SUPFAM" id="SSF47203">
    <property type="entry name" value="Acyl-CoA dehydrogenase C-terminal domain-like"/>
    <property type="match status" value="1"/>
</dbReference>
<name>A0A0Q3I3W1_9HYPH</name>
<dbReference type="EMBL" id="LMAR01000049">
    <property type="protein sequence ID" value="KQK29405.1"/>
    <property type="molecule type" value="Genomic_DNA"/>
</dbReference>
<dbReference type="InterPro" id="IPR036250">
    <property type="entry name" value="AcylCo_DH-like_C"/>
</dbReference>
<proteinExistence type="inferred from homology"/>
<evidence type="ECO:0000256" key="1">
    <source>
        <dbReference type="ARBA" id="ARBA00001974"/>
    </source>
</evidence>
<comment type="similarity">
    <text evidence="2 5">Belongs to the acyl-CoA dehydrogenase family.</text>
</comment>
<evidence type="ECO:0008006" key="11">
    <source>
        <dbReference type="Google" id="ProtNLM"/>
    </source>
</evidence>
<dbReference type="InterPro" id="IPR009100">
    <property type="entry name" value="AcylCoA_DH/oxidase_NM_dom_sf"/>
</dbReference>
<dbReference type="InterPro" id="IPR052904">
    <property type="entry name" value="Acyl-CoA_dehydrogenase-like"/>
</dbReference>
<dbReference type="InterPro" id="IPR009075">
    <property type="entry name" value="AcylCo_DH/oxidase_C"/>
</dbReference>
<dbReference type="InterPro" id="IPR041504">
    <property type="entry name" value="AidB_N"/>
</dbReference>
<dbReference type="PANTHER" id="PTHR42707:SF3">
    <property type="entry name" value="ACYL-COA DEHYDROGENASE AIDB-RELATED"/>
    <property type="match status" value="1"/>
</dbReference>
<comment type="cofactor">
    <cofactor evidence="1 5">
        <name>FAD</name>
        <dbReference type="ChEBI" id="CHEBI:57692"/>
    </cofactor>
</comment>
<accession>A0A0Q3I3W1</accession>
<feature type="domain" description="Acyl-CoA oxidase/dehydrogenase middle" evidence="7">
    <location>
        <begin position="185"/>
        <end position="280"/>
    </location>
</feature>
<dbReference type="Proteomes" id="UP000051562">
    <property type="component" value="Unassembled WGS sequence"/>
</dbReference>
<dbReference type="Gene3D" id="1.20.140.10">
    <property type="entry name" value="Butyryl-CoA Dehydrogenase, subunit A, domain 3"/>
    <property type="match status" value="1"/>
</dbReference>
<evidence type="ECO:0000256" key="3">
    <source>
        <dbReference type="ARBA" id="ARBA00022630"/>
    </source>
</evidence>
<evidence type="ECO:0000256" key="5">
    <source>
        <dbReference type="RuleBase" id="RU362125"/>
    </source>
</evidence>
<evidence type="ECO:0000259" key="6">
    <source>
        <dbReference type="Pfam" id="PF00441"/>
    </source>
</evidence>
<organism evidence="9 10">
    <name type="scientific">Bosea thiooxidans</name>
    <dbReference type="NCBI Taxonomy" id="53254"/>
    <lineage>
        <taxon>Bacteria</taxon>
        <taxon>Pseudomonadati</taxon>
        <taxon>Pseudomonadota</taxon>
        <taxon>Alphaproteobacteria</taxon>
        <taxon>Hyphomicrobiales</taxon>
        <taxon>Boseaceae</taxon>
        <taxon>Bosea</taxon>
    </lineage>
</organism>